<accession>A0A2L2J5B9</accession>
<dbReference type="Proteomes" id="UP000593812">
    <property type="component" value="Chromosome"/>
</dbReference>
<dbReference type="PANTHER" id="PTHR30251">
    <property type="entry name" value="PILUS ASSEMBLY CHAPERONE"/>
    <property type="match status" value="1"/>
</dbReference>
<feature type="chain" id="PRO_5044069559" evidence="1">
    <location>
        <begin position="21"/>
        <end position="234"/>
    </location>
</feature>
<dbReference type="Pfam" id="PF00345">
    <property type="entry name" value="PapD_N"/>
    <property type="match status" value="1"/>
</dbReference>
<dbReference type="InterPro" id="IPR008962">
    <property type="entry name" value="PapD-like_sf"/>
</dbReference>
<dbReference type="EMBL" id="CP044455">
    <property type="protein sequence ID" value="QIC71096.1"/>
    <property type="molecule type" value="Genomic_DNA"/>
</dbReference>
<organism evidence="3 5">
    <name type="scientific">Acinetobacter indicus</name>
    <dbReference type="NCBI Taxonomy" id="756892"/>
    <lineage>
        <taxon>Bacteria</taxon>
        <taxon>Pseudomonadati</taxon>
        <taxon>Pseudomonadota</taxon>
        <taxon>Gammaproteobacteria</taxon>
        <taxon>Moraxellales</taxon>
        <taxon>Moraxellaceae</taxon>
        <taxon>Acinetobacter</taxon>
    </lineage>
</organism>
<evidence type="ECO:0000256" key="1">
    <source>
        <dbReference type="SAM" id="SignalP"/>
    </source>
</evidence>
<dbReference type="KEGG" id="aid:CTZ23_12650"/>
<dbReference type="SUPFAM" id="SSF49354">
    <property type="entry name" value="PapD-like"/>
    <property type="match status" value="1"/>
</dbReference>
<dbReference type="AlphaFoldDB" id="A0A2L2J5B9"/>
<protein>
    <submittedName>
        <fullName evidence="3">Molecular chaperone</fullName>
    </submittedName>
</protein>
<evidence type="ECO:0000313" key="4">
    <source>
        <dbReference type="EMBL" id="QOW42290.1"/>
    </source>
</evidence>
<dbReference type="PANTHER" id="PTHR30251:SF4">
    <property type="entry name" value="SLR1668 PROTEIN"/>
    <property type="match status" value="1"/>
</dbReference>
<proteinExistence type="predicted"/>
<dbReference type="InterPro" id="IPR013783">
    <property type="entry name" value="Ig-like_fold"/>
</dbReference>
<dbReference type="InterPro" id="IPR016147">
    <property type="entry name" value="Pili_assmbl_chaperone_N"/>
</dbReference>
<dbReference type="Gene3D" id="2.60.40.10">
    <property type="entry name" value="Immunoglobulins"/>
    <property type="match status" value="1"/>
</dbReference>
<evidence type="ECO:0000259" key="2">
    <source>
        <dbReference type="Pfam" id="PF00345"/>
    </source>
</evidence>
<dbReference type="GO" id="GO:0030288">
    <property type="term" value="C:outer membrane-bounded periplasmic space"/>
    <property type="evidence" value="ECO:0007669"/>
    <property type="project" value="InterPro"/>
</dbReference>
<dbReference type="EMBL" id="CP048654">
    <property type="protein sequence ID" value="QOW42290.1"/>
    <property type="molecule type" value="Genomic_DNA"/>
</dbReference>
<gene>
    <name evidence="3" type="ORF">FSC09_12100</name>
    <name evidence="4" type="ORF">G0027_05135</name>
</gene>
<dbReference type="Proteomes" id="UP000503440">
    <property type="component" value="Chromosome"/>
</dbReference>
<dbReference type="GO" id="GO:0071555">
    <property type="term" value="P:cell wall organization"/>
    <property type="evidence" value="ECO:0007669"/>
    <property type="project" value="InterPro"/>
</dbReference>
<dbReference type="STRING" id="756892.GCA_001922645_02897"/>
<dbReference type="InterPro" id="IPR050643">
    <property type="entry name" value="Periplasmic_pilus_chap"/>
</dbReference>
<evidence type="ECO:0000313" key="5">
    <source>
        <dbReference type="Proteomes" id="UP000503440"/>
    </source>
</evidence>
<feature type="domain" description="Pili assembly chaperone N-terminal" evidence="2">
    <location>
        <begin position="32"/>
        <end position="143"/>
    </location>
</feature>
<name>A0A2L2J5B9_9GAMM</name>
<reference evidence="3 5" key="1">
    <citation type="submission" date="2019-09" db="EMBL/GenBank/DDBJ databases">
        <title>Non-baumannii Acinetobacter spp. carrying blaNDM-1 isolated in China.</title>
        <authorList>
            <person name="Cui C."/>
            <person name="Chen C."/>
            <person name="Sun J."/>
            <person name="Liu Y."/>
        </authorList>
    </citation>
    <scope>NUCLEOTIDE SEQUENCE [LARGE SCALE GENOMIC DNA]</scope>
    <source>
        <strain evidence="3 5">B18</strain>
    </source>
</reference>
<evidence type="ECO:0000313" key="3">
    <source>
        <dbReference type="EMBL" id="QIC71096.1"/>
    </source>
</evidence>
<dbReference type="RefSeq" id="WP_005182375.1">
    <property type="nucleotide sequence ID" value="NZ_CAXNYR010000017.1"/>
</dbReference>
<evidence type="ECO:0000313" key="6">
    <source>
        <dbReference type="Proteomes" id="UP000593812"/>
    </source>
</evidence>
<feature type="signal peptide" evidence="1">
    <location>
        <begin position="1"/>
        <end position="20"/>
    </location>
</feature>
<keyword evidence="1" id="KW-0732">Signal</keyword>
<sequence>MKKIIAFLVSSLCYVSASYAGVSIDPVQMYINSQAKQRTTTLTLESTDETEAKIFEIKAFKWTQQGNGENVLVPDDTLILNPKNFILQPNGKQTIRVGFNRPLESVLTGNQEGAWRILVEEIPQAVKETSVNFLLSFNLPLFVGKQEDTNVKFNIENNRLVAQNQANSHVQINNLKIVDANKKEVFKADTMAYLLAKMNYSYELNGTKIADPKKYTVQFFTDKNDNMVELKFSD</sequence>
<reference evidence="4 6" key="2">
    <citation type="submission" date="2020-02" db="EMBL/GenBank/DDBJ databases">
        <title>Tigecycline-resistant Acinetobacter species from pigs and migratory birds.</title>
        <authorList>
            <person name="Chen C."/>
            <person name="Sun J."/>
            <person name="Liao X.-P."/>
            <person name="Liu Y.-H."/>
        </authorList>
    </citation>
    <scope>NUCLEOTIDE SEQUENCE [LARGE SCALE GENOMIC DNA]</scope>
    <source>
        <strain evidence="4 6">C15_T</strain>
    </source>
</reference>